<dbReference type="PANTHER" id="PTHR33495:SF2">
    <property type="entry name" value="ANTI-SIGMA FACTOR ANTAGONIST TM_1081-RELATED"/>
    <property type="match status" value="1"/>
</dbReference>
<organism evidence="4 5">
    <name type="scientific">Sphaerisporangium corydalis</name>
    <dbReference type="NCBI Taxonomy" id="1441875"/>
    <lineage>
        <taxon>Bacteria</taxon>
        <taxon>Bacillati</taxon>
        <taxon>Actinomycetota</taxon>
        <taxon>Actinomycetes</taxon>
        <taxon>Streptosporangiales</taxon>
        <taxon>Streptosporangiaceae</taxon>
        <taxon>Sphaerisporangium</taxon>
    </lineage>
</organism>
<sequence length="123" mass="13375">MPLTVRRDHRHEFTVISIIGEVDTNGASRLGENIDEALRDTRPQLLFDLSRMDFIDSAGLRLLVRACDDAQRCGGTCALCCLRPSPRKIMDLTGIGTAFDIYPTMAAALAGGPLESPASRKLS</sequence>
<keyword evidence="5" id="KW-1185">Reference proteome</keyword>
<protein>
    <recommendedName>
        <fullName evidence="2">Anti-sigma factor antagonist</fullName>
    </recommendedName>
</protein>
<comment type="caution">
    <text evidence="4">The sequence shown here is derived from an EMBL/GenBank/DDBJ whole genome shotgun (WGS) entry which is preliminary data.</text>
</comment>
<gene>
    <name evidence="4" type="ORF">ACFO8L_04280</name>
</gene>
<proteinExistence type="inferred from homology"/>
<evidence type="ECO:0000256" key="1">
    <source>
        <dbReference type="ARBA" id="ARBA00009013"/>
    </source>
</evidence>
<reference evidence="5" key="1">
    <citation type="journal article" date="2019" name="Int. J. Syst. Evol. Microbiol.">
        <title>The Global Catalogue of Microorganisms (GCM) 10K type strain sequencing project: providing services to taxonomists for standard genome sequencing and annotation.</title>
        <authorList>
            <consortium name="The Broad Institute Genomics Platform"/>
            <consortium name="The Broad Institute Genome Sequencing Center for Infectious Disease"/>
            <person name="Wu L."/>
            <person name="Ma J."/>
        </authorList>
    </citation>
    <scope>NUCLEOTIDE SEQUENCE [LARGE SCALE GENOMIC DNA]</scope>
    <source>
        <strain evidence="5">CCUG 49560</strain>
    </source>
</reference>
<feature type="domain" description="STAS" evidence="3">
    <location>
        <begin position="3"/>
        <end position="112"/>
    </location>
</feature>
<dbReference type="InterPro" id="IPR036513">
    <property type="entry name" value="STAS_dom_sf"/>
</dbReference>
<dbReference type="EMBL" id="JBHSFN010000002">
    <property type="protein sequence ID" value="MFC4585274.1"/>
    <property type="molecule type" value="Genomic_DNA"/>
</dbReference>
<dbReference type="InterPro" id="IPR003658">
    <property type="entry name" value="Anti-sigma_ant"/>
</dbReference>
<comment type="similarity">
    <text evidence="1 2">Belongs to the anti-sigma-factor antagonist family.</text>
</comment>
<dbReference type="CDD" id="cd07043">
    <property type="entry name" value="STAS_anti-anti-sigma_factors"/>
    <property type="match status" value="1"/>
</dbReference>
<evidence type="ECO:0000313" key="4">
    <source>
        <dbReference type="EMBL" id="MFC4585274.1"/>
    </source>
</evidence>
<evidence type="ECO:0000256" key="2">
    <source>
        <dbReference type="RuleBase" id="RU003749"/>
    </source>
</evidence>
<name>A0ABV9E8I8_9ACTN</name>
<dbReference type="Proteomes" id="UP001595891">
    <property type="component" value="Unassembled WGS sequence"/>
</dbReference>
<dbReference type="NCBIfam" id="TIGR00377">
    <property type="entry name" value="ant_ant_sig"/>
    <property type="match status" value="1"/>
</dbReference>
<dbReference type="RefSeq" id="WP_262846603.1">
    <property type="nucleotide sequence ID" value="NZ_JANZYP010000049.1"/>
</dbReference>
<dbReference type="PROSITE" id="PS50801">
    <property type="entry name" value="STAS"/>
    <property type="match status" value="1"/>
</dbReference>
<dbReference type="Gene3D" id="3.30.750.24">
    <property type="entry name" value="STAS domain"/>
    <property type="match status" value="1"/>
</dbReference>
<evidence type="ECO:0000313" key="5">
    <source>
        <dbReference type="Proteomes" id="UP001595891"/>
    </source>
</evidence>
<accession>A0ABV9E8I8</accession>
<dbReference type="Pfam" id="PF01740">
    <property type="entry name" value="STAS"/>
    <property type="match status" value="1"/>
</dbReference>
<evidence type="ECO:0000259" key="3">
    <source>
        <dbReference type="PROSITE" id="PS50801"/>
    </source>
</evidence>
<dbReference type="SUPFAM" id="SSF52091">
    <property type="entry name" value="SpoIIaa-like"/>
    <property type="match status" value="1"/>
</dbReference>
<dbReference type="InterPro" id="IPR002645">
    <property type="entry name" value="STAS_dom"/>
</dbReference>
<dbReference type="PANTHER" id="PTHR33495">
    <property type="entry name" value="ANTI-SIGMA FACTOR ANTAGONIST TM_1081-RELATED-RELATED"/>
    <property type="match status" value="1"/>
</dbReference>